<accession>A0ABZ0IL20</accession>
<evidence type="ECO:0000256" key="1">
    <source>
        <dbReference type="SAM" id="SignalP"/>
    </source>
</evidence>
<dbReference type="Proteomes" id="UP001302349">
    <property type="component" value="Chromosome"/>
</dbReference>
<name>A0ABZ0IL20_9BACT</name>
<dbReference type="EMBL" id="CP136051">
    <property type="protein sequence ID" value="WOK05718.1"/>
    <property type="molecule type" value="Genomic_DNA"/>
</dbReference>
<feature type="chain" id="PRO_5045387935" description="DUF3575 domain-containing protein" evidence="1">
    <location>
        <begin position="24"/>
        <end position="228"/>
    </location>
</feature>
<sequence>MRASKIFALATSFFVCMSFFANGQEAYQRIEVAAPLHPFIRTFENYYLQSELYVTPKRSWIATAGYKGGELWELFFRNGNYKGYRLDLGHRFYMPTEVRWMQAFATANLNLEAGKLAIRQGAFVPSDSLQMKGVMIGPEVNFGAKITVFKRVTLTTLVGYRHYFNTFNTHKITSNPAYWRYNDWDNNHQNWEENREYVENFRKGRYPVVQINVGYVFGLRKKEKLPES</sequence>
<keyword evidence="1" id="KW-0732">Signal</keyword>
<protein>
    <recommendedName>
        <fullName evidence="4">DUF3575 domain-containing protein</fullName>
    </recommendedName>
</protein>
<gene>
    <name evidence="2" type="ORF">RT717_21820</name>
</gene>
<evidence type="ECO:0008006" key="4">
    <source>
        <dbReference type="Google" id="ProtNLM"/>
    </source>
</evidence>
<feature type="signal peptide" evidence="1">
    <location>
        <begin position="1"/>
        <end position="23"/>
    </location>
</feature>
<organism evidence="2 3">
    <name type="scientific">Imperialibacter roseus</name>
    <dbReference type="NCBI Taxonomy" id="1324217"/>
    <lineage>
        <taxon>Bacteria</taxon>
        <taxon>Pseudomonadati</taxon>
        <taxon>Bacteroidota</taxon>
        <taxon>Cytophagia</taxon>
        <taxon>Cytophagales</taxon>
        <taxon>Flammeovirgaceae</taxon>
        <taxon>Imperialibacter</taxon>
    </lineage>
</organism>
<keyword evidence="3" id="KW-1185">Reference proteome</keyword>
<evidence type="ECO:0000313" key="2">
    <source>
        <dbReference type="EMBL" id="WOK05718.1"/>
    </source>
</evidence>
<evidence type="ECO:0000313" key="3">
    <source>
        <dbReference type="Proteomes" id="UP001302349"/>
    </source>
</evidence>
<reference evidence="2 3" key="1">
    <citation type="journal article" date="2023" name="Microbiol. Resour. Announc.">
        <title>Complete Genome Sequence of Imperialibacter roseus strain P4T.</title>
        <authorList>
            <person name="Tizabi D.R."/>
            <person name="Bachvaroff T."/>
            <person name="Hill R.T."/>
        </authorList>
    </citation>
    <scope>NUCLEOTIDE SEQUENCE [LARGE SCALE GENOMIC DNA]</scope>
    <source>
        <strain evidence="2 3">P4T</strain>
    </source>
</reference>
<dbReference type="RefSeq" id="WP_317488474.1">
    <property type="nucleotide sequence ID" value="NZ_CP136051.1"/>
</dbReference>
<proteinExistence type="predicted"/>